<dbReference type="EMBL" id="BPQI01000133">
    <property type="protein sequence ID" value="GJD58147.1"/>
    <property type="molecule type" value="Genomic_DNA"/>
</dbReference>
<gene>
    <name evidence="1" type="ORF">IFDJLNFL_4062</name>
    <name evidence="2" type="ORF">MTDSW087_04831</name>
</gene>
<evidence type="ECO:0000313" key="4">
    <source>
        <dbReference type="Proteomes" id="UP001055303"/>
    </source>
</evidence>
<reference evidence="1" key="3">
    <citation type="submission" date="2021-08" db="EMBL/GenBank/DDBJ databases">
        <authorList>
            <person name="Tani A."/>
            <person name="Ola A."/>
            <person name="Ogura Y."/>
            <person name="Katsura K."/>
            <person name="Hayashi T."/>
        </authorList>
    </citation>
    <scope>NUCLEOTIDE SEQUENCE</scope>
    <source>
        <strain evidence="1">DSM 22415</strain>
    </source>
</reference>
<dbReference type="OrthoDB" id="7375409at2"/>
<reference evidence="1" key="2">
    <citation type="journal article" date="2021" name="Front. Microbiol.">
        <title>Comprehensive Comparative Genomics and Phenotyping of Methylobacterium Species.</title>
        <authorList>
            <person name="Alessa O."/>
            <person name="Ogura Y."/>
            <person name="Fujitani Y."/>
            <person name="Takami H."/>
            <person name="Hayashi T."/>
            <person name="Sahin N."/>
            <person name="Tani A."/>
        </authorList>
    </citation>
    <scope>NUCLEOTIDE SEQUENCE</scope>
    <source>
        <strain evidence="1">DSM 22415</strain>
    </source>
</reference>
<reference evidence="2 3" key="1">
    <citation type="submission" date="2019-06" db="EMBL/GenBank/DDBJ databases">
        <authorList>
            <person name="Rodrigo-Torres L."/>
            <person name="Arahal R. D."/>
            <person name="Lucena T."/>
        </authorList>
    </citation>
    <scope>NUCLEOTIDE SEQUENCE [LARGE SCALE GENOMIC DNA]</scope>
    <source>
        <strain evidence="2 3">SW08-7</strain>
    </source>
</reference>
<evidence type="ECO:0000313" key="3">
    <source>
        <dbReference type="Proteomes" id="UP000401717"/>
    </source>
</evidence>
<protein>
    <recommendedName>
        <fullName evidence="5">Phage major tail protein 2</fullName>
    </recommendedName>
</protein>
<dbReference type="EMBL" id="CABFVH010000046">
    <property type="protein sequence ID" value="VUF15098.1"/>
    <property type="molecule type" value="Genomic_DNA"/>
</dbReference>
<dbReference type="Proteomes" id="UP001055303">
    <property type="component" value="Unassembled WGS sequence"/>
</dbReference>
<proteinExistence type="predicted"/>
<dbReference type="AlphaFoldDB" id="A0A564G568"/>
<dbReference type="InterPro" id="IPR011855">
    <property type="entry name" value="Phgtail_TP901_1"/>
</dbReference>
<dbReference type="RefSeq" id="WP_144767406.1">
    <property type="nucleotide sequence ID" value="NZ_BPQI01000133.1"/>
</dbReference>
<organism evidence="2 3">
    <name type="scientific">Methylobacterium dankookense</name>
    <dbReference type="NCBI Taxonomy" id="560405"/>
    <lineage>
        <taxon>Bacteria</taxon>
        <taxon>Pseudomonadati</taxon>
        <taxon>Pseudomonadota</taxon>
        <taxon>Alphaproteobacteria</taxon>
        <taxon>Hyphomicrobiales</taxon>
        <taxon>Methylobacteriaceae</taxon>
        <taxon>Methylobacterium</taxon>
    </lineage>
</organism>
<accession>A0A564G568</accession>
<name>A0A564G568_9HYPH</name>
<evidence type="ECO:0008006" key="5">
    <source>
        <dbReference type="Google" id="ProtNLM"/>
    </source>
</evidence>
<evidence type="ECO:0000313" key="2">
    <source>
        <dbReference type="EMBL" id="VUF15098.1"/>
    </source>
</evidence>
<evidence type="ECO:0000313" key="1">
    <source>
        <dbReference type="EMBL" id="GJD58147.1"/>
    </source>
</evidence>
<dbReference type="Pfam" id="PF06199">
    <property type="entry name" value="Phage_tail_2"/>
    <property type="match status" value="1"/>
</dbReference>
<dbReference type="Proteomes" id="UP000401717">
    <property type="component" value="Unassembled WGS sequence"/>
</dbReference>
<sequence length="150" mass="15852">MAKPVTASASKLLVLLESTTTAGTFAAPCGLTTKGINFAAESNDVTVPDCDDPDLPAWTERVIRALSSTINGSGVLALESLDDWQGYFFSGLARNCRVKLDVPAANNGGYFQGRFILTRFGIVGEIGNKIRLDAVELQNDGPVTWVAASA</sequence>
<keyword evidence="4" id="KW-1185">Reference proteome</keyword>